<sequence>MTPSALVTLDQHVRQIDSFGDEVFRLFHGRGQCFEGLEQITIDWLNGQILISLFKEHSEDFLSALTLHVEQWLQLETWQNNVHSVLLHHRSRAGAPMDVLFGTLAHTQVVTENGLKFLLDLGQKQNNGLFLDMKNGRKWVMEHAQQKNVLNLFAYTCGFSVAAIAGGASQVVNLDMAKAALSKGRENHRLNEHDTNKVKFLGHDLFKSWGKLRKFGPYDLVIIDPPTFQKGSFALTKDYKKILRRLPELLQDGAHVLACVNDPSLESQFLIDEMQAQAPDVQFIERLKNPSAFVDINPEGGLKSLLFNYSQSDSDINL</sequence>
<dbReference type="CDD" id="cd02440">
    <property type="entry name" value="AdoMet_MTases"/>
    <property type="match status" value="1"/>
</dbReference>
<dbReference type="AlphaFoldDB" id="A0A5S3XIT7"/>
<dbReference type="EMBL" id="PNCL01000136">
    <property type="protein sequence ID" value="TMP54007.1"/>
    <property type="molecule type" value="Genomic_DNA"/>
</dbReference>
<name>A0A5S3XIT7_9GAMM</name>
<comment type="caution">
    <text evidence="7">The sequence shown here is derived from an EMBL/GenBank/DDBJ whole genome shotgun (WGS) entry which is preliminary data.</text>
</comment>
<evidence type="ECO:0000256" key="3">
    <source>
        <dbReference type="ARBA" id="ARBA00022679"/>
    </source>
</evidence>
<gene>
    <name evidence="7" type="ORF">CWB96_20115</name>
    <name evidence="6" type="ORF">CWB97_15575</name>
</gene>
<feature type="domain" description="S-adenosylmethionine-dependent methyltransferase" evidence="5">
    <location>
        <begin position="25"/>
        <end position="307"/>
    </location>
</feature>
<dbReference type="Gene3D" id="3.40.50.150">
    <property type="entry name" value="Vaccinia Virus protein VP39"/>
    <property type="match status" value="1"/>
</dbReference>
<dbReference type="Proteomes" id="UP000307706">
    <property type="component" value="Unassembled WGS sequence"/>
</dbReference>
<organism evidence="7 9">
    <name type="scientific">Pseudoalteromonas citrea</name>
    <dbReference type="NCBI Taxonomy" id="43655"/>
    <lineage>
        <taxon>Bacteria</taxon>
        <taxon>Pseudomonadati</taxon>
        <taxon>Pseudomonadota</taxon>
        <taxon>Gammaproteobacteria</taxon>
        <taxon>Alteromonadales</taxon>
        <taxon>Pseudoalteromonadaceae</taxon>
        <taxon>Pseudoalteromonas</taxon>
    </lineage>
</organism>
<dbReference type="RefSeq" id="WP_138597697.1">
    <property type="nucleotide sequence ID" value="NZ_PNCK01000061.1"/>
</dbReference>
<evidence type="ECO:0000313" key="8">
    <source>
        <dbReference type="Proteomes" id="UP000305730"/>
    </source>
</evidence>
<reference evidence="8 9" key="1">
    <citation type="submission" date="2017-12" db="EMBL/GenBank/DDBJ databases">
        <authorList>
            <person name="Paulsen S."/>
            <person name="Gram L.K."/>
        </authorList>
    </citation>
    <scope>NUCLEOTIDE SEQUENCE [LARGE SCALE GENOMIC DNA]</scope>
    <source>
        <strain evidence="7 9">S2231</strain>
        <strain evidence="6 8">S2233</strain>
    </source>
</reference>
<accession>A0A5S3XIT7</accession>
<evidence type="ECO:0000313" key="7">
    <source>
        <dbReference type="EMBL" id="TMP54007.1"/>
    </source>
</evidence>
<reference evidence="7" key="3">
    <citation type="submission" date="2019-09" db="EMBL/GenBank/DDBJ databases">
        <title>Co-occurence of chitin degradation, pigmentation and bioactivity in marine Pseudoalteromonas.</title>
        <authorList>
            <person name="Sonnenschein E.C."/>
            <person name="Bech P.K."/>
        </authorList>
    </citation>
    <scope>NUCLEOTIDE SEQUENCE</scope>
    <source>
        <strain evidence="7">S2231</strain>
        <strain evidence="6 8">S2233</strain>
    </source>
</reference>
<keyword evidence="1" id="KW-0698">rRNA processing</keyword>
<dbReference type="InterPro" id="IPR019614">
    <property type="entry name" value="SAM-dep_methyl-trfase"/>
</dbReference>
<keyword evidence="4" id="KW-0949">S-adenosyl-L-methionine</keyword>
<dbReference type="OrthoDB" id="9805492at2"/>
<dbReference type="PANTHER" id="PTHR43042:SF3">
    <property type="entry name" value="RIBOSOMAL RNA LARGE SUBUNIT METHYLTRANSFERASE YWBD-RELATED"/>
    <property type="match status" value="1"/>
</dbReference>
<proteinExistence type="predicted"/>
<dbReference type="GO" id="GO:0008168">
    <property type="term" value="F:methyltransferase activity"/>
    <property type="evidence" value="ECO:0007669"/>
    <property type="project" value="UniProtKB-KW"/>
</dbReference>
<keyword evidence="3 7" id="KW-0808">Transferase</keyword>
<evidence type="ECO:0000256" key="1">
    <source>
        <dbReference type="ARBA" id="ARBA00022552"/>
    </source>
</evidence>
<dbReference type="GO" id="GO:0032259">
    <property type="term" value="P:methylation"/>
    <property type="evidence" value="ECO:0007669"/>
    <property type="project" value="UniProtKB-KW"/>
</dbReference>
<evidence type="ECO:0000313" key="6">
    <source>
        <dbReference type="EMBL" id="TMP41197.1"/>
    </source>
</evidence>
<dbReference type="Proteomes" id="UP000305730">
    <property type="component" value="Unassembled WGS sequence"/>
</dbReference>
<keyword evidence="2 7" id="KW-0489">Methyltransferase</keyword>
<evidence type="ECO:0000259" key="5">
    <source>
        <dbReference type="Pfam" id="PF10672"/>
    </source>
</evidence>
<protein>
    <submittedName>
        <fullName evidence="7">Methyltransferase</fullName>
    </submittedName>
</protein>
<keyword evidence="8" id="KW-1185">Reference proteome</keyword>
<dbReference type="InterPro" id="IPR029063">
    <property type="entry name" value="SAM-dependent_MTases_sf"/>
</dbReference>
<reference evidence="9" key="2">
    <citation type="submission" date="2019-06" db="EMBL/GenBank/DDBJ databases">
        <title>Co-occurence of chitin degradation, pigmentation and bioactivity in marine Pseudoalteromonas.</title>
        <authorList>
            <person name="Sonnenschein E.C."/>
            <person name="Bech P.K."/>
        </authorList>
    </citation>
    <scope>NUCLEOTIDE SEQUENCE [LARGE SCALE GENOMIC DNA]</scope>
    <source>
        <strain evidence="9">S2231</strain>
    </source>
</reference>
<evidence type="ECO:0000313" key="9">
    <source>
        <dbReference type="Proteomes" id="UP000307706"/>
    </source>
</evidence>
<dbReference type="SUPFAM" id="SSF53335">
    <property type="entry name" value="S-adenosyl-L-methionine-dependent methyltransferases"/>
    <property type="match status" value="1"/>
</dbReference>
<dbReference type="GO" id="GO:0006364">
    <property type="term" value="P:rRNA processing"/>
    <property type="evidence" value="ECO:0007669"/>
    <property type="project" value="UniProtKB-KW"/>
</dbReference>
<dbReference type="Pfam" id="PF10672">
    <property type="entry name" value="Methyltrans_SAM"/>
    <property type="match status" value="1"/>
</dbReference>
<dbReference type="EMBL" id="PNCK01000061">
    <property type="protein sequence ID" value="TMP41197.1"/>
    <property type="molecule type" value="Genomic_DNA"/>
</dbReference>
<evidence type="ECO:0000256" key="2">
    <source>
        <dbReference type="ARBA" id="ARBA00022603"/>
    </source>
</evidence>
<evidence type="ECO:0000256" key="4">
    <source>
        <dbReference type="ARBA" id="ARBA00022691"/>
    </source>
</evidence>
<dbReference type="PANTHER" id="PTHR43042">
    <property type="entry name" value="SAM-DEPENDENT METHYLTRANSFERASE"/>
    <property type="match status" value="1"/>
</dbReference>